<organism evidence="11 12">
    <name type="scientific">Cichlidogyrus casuarinus</name>
    <dbReference type="NCBI Taxonomy" id="1844966"/>
    <lineage>
        <taxon>Eukaryota</taxon>
        <taxon>Metazoa</taxon>
        <taxon>Spiralia</taxon>
        <taxon>Lophotrochozoa</taxon>
        <taxon>Platyhelminthes</taxon>
        <taxon>Monogenea</taxon>
        <taxon>Monopisthocotylea</taxon>
        <taxon>Dactylogyridea</taxon>
        <taxon>Ancyrocephalidae</taxon>
        <taxon>Cichlidogyrus</taxon>
    </lineage>
</organism>
<keyword evidence="6" id="KW-0206">Cytoskeleton</keyword>
<evidence type="ECO:0000256" key="1">
    <source>
        <dbReference type="ARBA" id="ARBA00004611"/>
    </source>
</evidence>
<sequence length="278" mass="31621">MDAIDLQLKIEYLGHCGIVLTPEQKSALQTSLVILKHEQKFQTVQFWGKIIGARADYFIAQGIGDDCLKDKRMLYSKDCIVWGLLPIPSPEEIEKSSYFKGRFTGDPAFEFEFTDIKQVAGEGDELIETEEIISMKEENRLAAVIARIDYDAQIIPRGAYIRVATGRVLRNKSFEGLTVAEAGKLSSYLHMRDPRRLPYVRINNPRVRTDKAIDFLDCVEDDIPKGCWAIQFEGGNNLAFVKSLLWMGFVLYHVPETNWYGSVYSGTGEYNIDLPFML</sequence>
<keyword evidence="7" id="KW-0966">Cell projection</keyword>
<dbReference type="GO" id="GO:0005930">
    <property type="term" value="C:axoneme"/>
    <property type="evidence" value="ECO:0007669"/>
    <property type="project" value="UniProtKB-ARBA"/>
</dbReference>
<dbReference type="InterPro" id="IPR055316">
    <property type="entry name" value="RSP9"/>
</dbReference>
<dbReference type="GO" id="GO:0060091">
    <property type="term" value="C:kinocilium"/>
    <property type="evidence" value="ECO:0007669"/>
    <property type="project" value="UniProtKB-SubCell"/>
</dbReference>
<evidence type="ECO:0000256" key="10">
    <source>
        <dbReference type="ARBA" id="ARBA00041080"/>
    </source>
</evidence>
<evidence type="ECO:0000313" key="11">
    <source>
        <dbReference type="EMBL" id="KAL3321240.1"/>
    </source>
</evidence>
<dbReference type="InterPro" id="IPR006802">
    <property type="entry name" value="Radial_spoke"/>
</dbReference>
<comment type="subcellular location">
    <subcellularLocation>
        <location evidence="8">Cell projection</location>
        <location evidence="8">Kinocilium</location>
    </subcellularLocation>
    <subcellularLocation>
        <location evidence="1">Cytoplasm</location>
        <location evidence="1">Cytoskeleton</location>
        <location evidence="1">Flagellum axoneme</location>
    </subcellularLocation>
</comment>
<protein>
    <recommendedName>
        <fullName evidence="10">Radial spoke head protein 9 homolog</fullName>
    </recommendedName>
</protein>
<dbReference type="GO" id="GO:0030030">
    <property type="term" value="P:cell projection organization"/>
    <property type="evidence" value="ECO:0007669"/>
    <property type="project" value="UniProtKB-KW"/>
</dbReference>
<comment type="caution">
    <text evidence="11">The sequence shown here is derived from an EMBL/GenBank/DDBJ whole genome shotgun (WGS) entry which is preliminary data.</text>
</comment>
<dbReference type="Proteomes" id="UP001626550">
    <property type="component" value="Unassembled WGS sequence"/>
</dbReference>
<evidence type="ECO:0000256" key="7">
    <source>
        <dbReference type="ARBA" id="ARBA00023273"/>
    </source>
</evidence>
<evidence type="ECO:0000256" key="9">
    <source>
        <dbReference type="ARBA" id="ARBA00038319"/>
    </source>
</evidence>
<accession>A0ABD2QNZ6</accession>
<reference evidence="11 12" key="1">
    <citation type="submission" date="2024-11" db="EMBL/GenBank/DDBJ databases">
        <title>Adaptive evolution of stress response genes in parasites aligns with host niche diversity.</title>
        <authorList>
            <person name="Hahn C."/>
            <person name="Resl P."/>
        </authorList>
    </citation>
    <scope>NUCLEOTIDE SEQUENCE [LARGE SCALE GENOMIC DNA]</scope>
    <source>
        <strain evidence="11">EGGRZ-B1_66</strain>
        <tissue evidence="11">Body</tissue>
    </source>
</reference>
<evidence type="ECO:0000256" key="4">
    <source>
        <dbReference type="ARBA" id="ARBA00022846"/>
    </source>
</evidence>
<name>A0ABD2QNZ6_9PLAT</name>
<keyword evidence="4" id="KW-0282">Flagellum</keyword>
<dbReference type="PANTHER" id="PTHR22069">
    <property type="entry name" value="MITOCHONDRIAL RIBOSOMAL PROTEIN S18"/>
    <property type="match status" value="1"/>
</dbReference>
<keyword evidence="3" id="KW-0970">Cilium biogenesis/degradation</keyword>
<keyword evidence="2" id="KW-0963">Cytoplasm</keyword>
<evidence type="ECO:0000256" key="8">
    <source>
        <dbReference type="ARBA" id="ARBA00037822"/>
    </source>
</evidence>
<dbReference type="AlphaFoldDB" id="A0ABD2QNZ6"/>
<keyword evidence="5" id="KW-0969">Cilium</keyword>
<keyword evidence="12" id="KW-1185">Reference proteome</keyword>
<dbReference type="Pfam" id="PF04712">
    <property type="entry name" value="Radial_spoke"/>
    <property type="match status" value="1"/>
</dbReference>
<evidence type="ECO:0000256" key="5">
    <source>
        <dbReference type="ARBA" id="ARBA00023069"/>
    </source>
</evidence>
<evidence type="ECO:0000313" key="12">
    <source>
        <dbReference type="Proteomes" id="UP001626550"/>
    </source>
</evidence>
<gene>
    <name evidence="11" type="primary">RSPH9</name>
    <name evidence="11" type="ORF">Ciccas_000074</name>
</gene>
<comment type="similarity">
    <text evidence="9">Belongs to the flagellar radial spoke RSP9 family.</text>
</comment>
<dbReference type="PANTHER" id="PTHR22069:SF0">
    <property type="entry name" value="RADIAL SPOKE HEAD PROTEIN 9 HOMOLOG"/>
    <property type="match status" value="1"/>
</dbReference>
<evidence type="ECO:0000256" key="6">
    <source>
        <dbReference type="ARBA" id="ARBA00023212"/>
    </source>
</evidence>
<dbReference type="EMBL" id="JBJKFK010000004">
    <property type="protein sequence ID" value="KAL3321240.1"/>
    <property type="molecule type" value="Genomic_DNA"/>
</dbReference>
<evidence type="ECO:0000256" key="3">
    <source>
        <dbReference type="ARBA" id="ARBA00022794"/>
    </source>
</evidence>
<evidence type="ECO:0000256" key="2">
    <source>
        <dbReference type="ARBA" id="ARBA00022490"/>
    </source>
</evidence>
<proteinExistence type="inferred from homology"/>